<dbReference type="AlphaFoldDB" id="A0A177GED5"/>
<dbReference type="PATRIC" id="fig|178901.16.peg.658"/>
<dbReference type="InterPro" id="IPR036390">
    <property type="entry name" value="WH_DNA-bd_sf"/>
</dbReference>
<keyword evidence="3" id="KW-0804">Transcription</keyword>
<proteinExistence type="predicted"/>
<dbReference type="Gene3D" id="1.20.120.530">
    <property type="entry name" value="GntR ligand-binding domain-like"/>
    <property type="match status" value="1"/>
</dbReference>
<dbReference type="Pfam" id="PF07729">
    <property type="entry name" value="FCD"/>
    <property type="match status" value="1"/>
</dbReference>
<evidence type="ECO:0000313" key="5">
    <source>
        <dbReference type="EMBL" id="OAG78151.1"/>
    </source>
</evidence>
<evidence type="ECO:0000256" key="3">
    <source>
        <dbReference type="ARBA" id="ARBA00023163"/>
    </source>
</evidence>
<dbReference type="InterPro" id="IPR000524">
    <property type="entry name" value="Tscrpt_reg_HTH_GntR"/>
</dbReference>
<dbReference type="SMART" id="SM00895">
    <property type="entry name" value="FCD"/>
    <property type="match status" value="1"/>
</dbReference>
<dbReference type="InterPro" id="IPR036388">
    <property type="entry name" value="WH-like_DNA-bd_sf"/>
</dbReference>
<evidence type="ECO:0000259" key="4">
    <source>
        <dbReference type="PROSITE" id="PS50949"/>
    </source>
</evidence>
<dbReference type="Gene3D" id="1.10.10.10">
    <property type="entry name" value="Winged helix-like DNA-binding domain superfamily/Winged helix DNA-binding domain"/>
    <property type="match status" value="1"/>
</dbReference>
<dbReference type="SUPFAM" id="SSF46785">
    <property type="entry name" value="Winged helix' DNA-binding domain"/>
    <property type="match status" value="1"/>
</dbReference>
<dbReference type="InterPro" id="IPR008920">
    <property type="entry name" value="TF_FadR/GntR_C"/>
</dbReference>
<dbReference type="SMART" id="SM00345">
    <property type="entry name" value="HTH_GNTR"/>
    <property type="match status" value="1"/>
</dbReference>
<name>A0A177GED5_9PROT</name>
<gene>
    <name evidence="5" type="ORF">Amal_00620</name>
</gene>
<reference evidence="5 6" key="1">
    <citation type="submission" date="2016-03" db="EMBL/GenBank/DDBJ databases">
        <title>Draft genome sequence of Acetobacter malorum CECT 7742, a strain isolated from strawberry vinegar.</title>
        <authorList>
            <person name="Sainz F."/>
            <person name="Mas A."/>
            <person name="Torija M.J."/>
        </authorList>
    </citation>
    <scope>NUCLEOTIDE SEQUENCE [LARGE SCALE GENOMIC DNA]</scope>
    <source>
        <strain evidence="5 6">CECT 7742</strain>
    </source>
</reference>
<comment type="caution">
    <text evidence="5">The sequence shown here is derived from an EMBL/GenBank/DDBJ whole genome shotgun (WGS) entry which is preliminary data.</text>
</comment>
<evidence type="ECO:0000256" key="2">
    <source>
        <dbReference type="ARBA" id="ARBA00023125"/>
    </source>
</evidence>
<dbReference type="PROSITE" id="PS50949">
    <property type="entry name" value="HTH_GNTR"/>
    <property type="match status" value="1"/>
</dbReference>
<keyword evidence="2" id="KW-0238">DNA-binding</keyword>
<dbReference type="SUPFAM" id="SSF48008">
    <property type="entry name" value="GntR ligand-binding domain-like"/>
    <property type="match status" value="1"/>
</dbReference>
<dbReference type="PANTHER" id="PTHR43537:SF53">
    <property type="entry name" value="HTH-TYPE TRANSCRIPTIONAL REPRESSOR NANR"/>
    <property type="match status" value="1"/>
</dbReference>
<organism evidence="5 6">
    <name type="scientific">Acetobacter malorum</name>
    <dbReference type="NCBI Taxonomy" id="178901"/>
    <lineage>
        <taxon>Bacteria</taxon>
        <taxon>Pseudomonadati</taxon>
        <taxon>Pseudomonadota</taxon>
        <taxon>Alphaproteobacteria</taxon>
        <taxon>Acetobacterales</taxon>
        <taxon>Acetobacteraceae</taxon>
        <taxon>Acetobacter</taxon>
    </lineage>
</organism>
<dbReference type="PRINTS" id="PR00035">
    <property type="entry name" value="HTHGNTR"/>
</dbReference>
<dbReference type="Proteomes" id="UP000077349">
    <property type="component" value="Unassembled WGS sequence"/>
</dbReference>
<keyword evidence="1" id="KW-0805">Transcription regulation</keyword>
<protein>
    <submittedName>
        <fullName evidence="5">Transcriptional regulator, GntR family</fullName>
    </submittedName>
</protein>
<sequence>MTDKNRMTLTAIPDEGSSSGRIEDRIVYAALSGQIAPGERLGEKELAEIFGVSRTLVREAMMRLQARGIVQVSSRRGWFVIEPTEEEARHTLDARRALEVGMLVTLGKGDARTIQALREHVQAEQAAIEKDDRAARSYLLGHFHVCLAETLGSPVLAALLQDLTTRTVLIAALYQSSHDACESSGEHEQIIDALEAGDMPEAARLMDAHLRHVENALNERHVRTRLKNLKSALSRPD</sequence>
<dbReference type="PANTHER" id="PTHR43537">
    <property type="entry name" value="TRANSCRIPTIONAL REGULATOR, GNTR FAMILY"/>
    <property type="match status" value="1"/>
</dbReference>
<accession>A0A177GED5</accession>
<dbReference type="STRING" id="178901.AmDm5_0664"/>
<dbReference type="eggNOG" id="COG1802">
    <property type="taxonomic scope" value="Bacteria"/>
</dbReference>
<dbReference type="InterPro" id="IPR011711">
    <property type="entry name" value="GntR_C"/>
</dbReference>
<dbReference type="EMBL" id="LVHD01000007">
    <property type="protein sequence ID" value="OAG78151.1"/>
    <property type="molecule type" value="Genomic_DNA"/>
</dbReference>
<evidence type="ECO:0000256" key="1">
    <source>
        <dbReference type="ARBA" id="ARBA00023015"/>
    </source>
</evidence>
<dbReference type="GO" id="GO:0003677">
    <property type="term" value="F:DNA binding"/>
    <property type="evidence" value="ECO:0007669"/>
    <property type="project" value="UniProtKB-KW"/>
</dbReference>
<dbReference type="Pfam" id="PF00392">
    <property type="entry name" value="GntR"/>
    <property type="match status" value="1"/>
</dbReference>
<dbReference type="GO" id="GO:0003700">
    <property type="term" value="F:DNA-binding transcription factor activity"/>
    <property type="evidence" value="ECO:0007669"/>
    <property type="project" value="InterPro"/>
</dbReference>
<feature type="domain" description="HTH gntR-type" evidence="4">
    <location>
        <begin position="16"/>
        <end position="83"/>
    </location>
</feature>
<dbReference type="CDD" id="cd07377">
    <property type="entry name" value="WHTH_GntR"/>
    <property type="match status" value="1"/>
</dbReference>
<evidence type="ECO:0000313" key="6">
    <source>
        <dbReference type="Proteomes" id="UP000077349"/>
    </source>
</evidence>